<feature type="compositionally biased region" description="Basic and acidic residues" evidence="2">
    <location>
        <begin position="98"/>
        <end position="111"/>
    </location>
</feature>
<dbReference type="STRING" id="550447.SAMN05428946_1295"/>
<evidence type="ECO:0000256" key="1">
    <source>
        <dbReference type="ARBA" id="ARBA00022825"/>
    </source>
</evidence>
<feature type="compositionally biased region" description="Basic and acidic residues" evidence="2">
    <location>
        <begin position="8"/>
        <end position="19"/>
    </location>
</feature>
<keyword evidence="3" id="KW-0812">Transmembrane</keyword>
<dbReference type="EMBL" id="FTPL01000002">
    <property type="protein sequence ID" value="SIT80195.1"/>
    <property type="molecule type" value="Genomic_DNA"/>
</dbReference>
<dbReference type="InterPro" id="IPR054528">
    <property type="entry name" value="TcaA_5th"/>
</dbReference>
<evidence type="ECO:0000313" key="6">
    <source>
        <dbReference type="Proteomes" id="UP000187550"/>
    </source>
</evidence>
<dbReference type="InterPro" id="IPR009003">
    <property type="entry name" value="Peptidase_S1_PA"/>
</dbReference>
<dbReference type="Pfam" id="PF13365">
    <property type="entry name" value="Trypsin_2"/>
    <property type="match status" value="1"/>
</dbReference>
<keyword evidence="1" id="KW-0720">Serine protease</keyword>
<dbReference type="GO" id="GO:0004252">
    <property type="term" value="F:serine-type endopeptidase activity"/>
    <property type="evidence" value="ECO:0007669"/>
    <property type="project" value="InterPro"/>
</dbReference>
<gene>
    <name evidence="5" type="ORF">SAMN05428946_1295</name>
</gene>
<keyword evidence="1" id="KW-0645">Protease</keyword>
<name>A0A1U7PLW1_9BACI</name>
<feature type="domain" description="TcaA protein NTF2-like" evidence="4">
    <location>
        <begin position="388"/>
        <end position="478"/>
    </location>
</feature>
<proteinExistence type="predicted"/>
<dbReference type="Pfam" id="PF22819">
    <property type="entry name" value="TcaA_5th"/>
    <property type="match status" value="1"/>
</dbReference>
<dbReference type="Gene3D" id="2.40.10.120">
    <property type="match status" value="1"/>
</dbReference>
<keyword evidence="6" id="KW-1185">Reference proteome</keyword>
<evidence type="ECO:0000259" key="4">
    <source>
        <dbReference type="Pfam" id="PF22819"/>
    </source>
</evidence>
<protein>
    <submittedName>
        <fullName evidence="5">Trypsin-like peptidase domain-containing protein</fullName>
    </submittedName>
</protein>
<dbReference type="PANTHER" id="PTHR22939:SF129">
    <property type="entry name" value="SERINE PROTEASE HTRA2, MITOCHONDRIAL"/>
    <property type="match status" value="1"/>
</dbReference>
<dbReference type="AlphaFoldDB" id="A0A1U7PLW1"/>
<keyword evidence="1" id="KW-0378">Hydrolase</keyword>
<evidence type="ECO:0000256" key="3">
    <source>
        <dbReference type="SAM" id="Phobius"/>
    </source>
</evidence>
<reference evidence="6" key="1">
    <citation type="submission" date="2017-01" db="EMBL/GenBank/DDBJ databases">
        <authorList>
            <person name="Varghese N."/>
            <person name="Submissions S."/>
        </authorList>
    </citation>
    <scope>NUCLEOTIDE SEQUENCE [LARGE SCALE GENOMIC DNA]</scope>
    <source>
        <strain evidence="6">MNA4</strain>
    </source>
</reference>
<organism evidence="5 6">
    <name type="scientific">Edaphobacillus lindanitolerans</name>
    <dbReference type="NCBI Taxonomy" id="550447"/>
    <lineage>
        <taxon>Bacteria</taxon>
        <taxon>Bacillati</taxon>
        <taxon>Bacillota</taxon>
        <taxon>Bacilli</taxon>
        <taxon>Bacillales</taxon>
        <taxon>Bacillaceae</taxon>
        <taxon>Edaphobacillus</taxon>
    </lineage>
</organism>
<dbReference type="OrthoDB" id="189537at2"/>
<dbReference type="PANTHER" id="PTHR22939">
    <property type="entry name" value="SERINE PROTEASE FAMILY S1C HTRA-RELATED"/>
    <property type="match status" value="1"/>
</dbReference>
<dbReference type="SUPFAM" id="SSF50494">
    <property type="entry name" value="Trypsin-like serine proteases"/>
    <property type="match status" value="1"/>
</dbReference>
<dbReference type="GO" id="GO:0006508">
    <property type="term" value="P:proteolysis"/>
    <property type="evidence" value="ECO:0007669"/>
    <property type="project" value="InterPro"/>
</dbReference>
<evidence type="ECO:0000256" key="2">
    <source>
        <dbReference type="SAM" id="MobiDB-lite"/>
    </source>
</evidence>
<evidence type="ECO:0000313" key="5">
    <source>
        <dbReference type="EMBL" id="SIT80195.1"/>
    </source>
</evidence>
<sequence>MKCPNCGHHNEQIKGKCPECGKPLTRGKRKKKKSRLIAATLAAVLLLTGGAFTAIYLDDEEVQEPVKPDKETAQETKEEPPEEVPAAADSDQDADQDEEKKQEVQKEETKVEGTVQREISETSDTMTEAVILPEKIAGERRDTQTVIKESLPKVFTVITDDSIGSGFLYKKGGLVVTNAHVVSGFTRVTVRNGAGKESQGQVIGISDRSDVALIKVDDYANAAPFEMESGVTPIGTDVIAIGSPNGLANTVTTGKLTGHDRNLEIGFKYENIYQMNARIDRGSSGGPLIDAKTGKVVGINSLVMQDDNLVGFAIPLFSMTGLLDGWASNPMSADQVAALFSSYDDYEGGSGSPEDDNFEGGWEGESFNEIALENFIISFGHFHMLMLTDADFFFVEDLVQPGSPAYGKLEEEVADLGGKGINFELTDQEVSSVDILDDHAVVHALESTRTTADDGTVTERKLQVDYKVIIDENGFFQVADRTVTEQ</sequence>
<feature type="transmembrane region" description="Helical" evidence="3">
    <location>
        <begin position="36"/>
        <end position="57"/>
    </location>
</feature>
<dbReference type="RefSeq" id="WP_076757585.1">
    <property type="nucleotide sequence ID" value="NZ_FTPL01000002.1"/>
</dbReference>
<feature type="region of interest" description="Disordered" evidence="2">
    <location>
        <begin position="1"/>
        <end position="31"/>
    </location>
</feature>
<feature type="compositionally biased region" description="Basic and acidic residues" evidence="2">
    <location>
        <begin position="64"/>
        <end position="79"/>
    </location>
</feature>
<dbReference type="Proteomes" id="UP000187550">
    <property type="component" value="Unassembled WGS sequence"/>
</dbReference>
<dbReference type="InterPro" id="IPR001940">
    <property type="entry name" value="Peptidase_S1C"/>
</dbReference>
<dbReference type="PRINTS" id="PR00834">
    <property type="entry name" value="PROTEASES2C"/>
</dbReference>
<feature type="region of interest" description="Disordered" evidence="2">
    <location>
        <begin position="62"/>
        <end position="123"/>
    </location>
</feature>
<keyword evidence="3" id="KW-0472">Membrane</keyword>
<accession>A0A1U7PLW1</accession>
<keyword evidence="3" id="KW-1133">Transmembrane helix</keyword>